<dbReference type="PANTHER" id="PTHR43537">
    <property type="entry name" value="TRANSCRIPTIONAL REGULATOR, GNTR FAMILY"/>
    <property type="match status" value="1"/>
</dbReference>
<dbReference type="Pfam" id="PF07729">
    <property type="entry name" value="FCD"/>
    <property type="match status" value="1"/>
</dbReference>
<evidence type="ECO:0000256" key="1">
    <source>
        <dbReference type="ARBA" id="ARBA00023015"/>
    </source>
</evidence>
<name>A0ABX0FNM1_9BURK</name>
<proteinExistence type="predicted"/>
<keyword evidence="3" id="KW-0804">Transcription</keyword>
<organism evidence="5 6">
    <name type="scientific">Duganella aceris</name>
    <dbReference type="NCBI Taxonomy" id="2703883"/>
    <lineage>
        <taxon>Bacteria</taxon>
        <taxon>Pseudomonadati</taxon>
        <taxon>Pseudomonadota</taxon>
        <taxon>Betaproteobacteria</taxon>
        <taxon>Burkholderiales</taxon>
        <taxon>Oxalobacteraceae</taxon>
        <taxon>Telluria group</taxon>
        <taxon>Duganella</taxon>
    </lineage>
</organism>
<dbReference type="Pfam" id="PF00392">
    <property type="entry name" value="GntR"/>
    <property type="match status" value="1"/>
</dbReference>
<dbReference type="SMART" id="SM00345">
    <property type="entry name" value="HTH_GNTR"/>
    <property type="match status" value="1"/>
</dbReference>
<dbReference type="RefSeq" id="WP_166106213.1">
    <property type="nucleotide sequence ID" value="NZ_JAADJT010000008.1"/>
</dbReference>
<feature type="domain" description="HTH gntR-type" evidence="4">
    <location>
        <begin position="12"/>
        <end position="79"/>
    </location>
</feature>
<keyword evidence="2" id="KW-0238">DNA-binding</keyword>
<evidence type="ECO:0000256" key="3">
    <source>
        <dbReference type="ARBA" id="ARBA00023163"/>
    </source>
</evidence>
<dbReference type="Gene3D" id="1.10.10.10">
    <property type="entry name" value="Winged helix-like DNA-binding domain superfamily/Winged helix DNA-binding domain"/>
    <property type="match status" value="1"/>
</dbReference>
<dbReference type="InterPro" id="IPR000524">
    <property type="entry name" value="Tscrpt_reg_HTH_GntR"/>
</dbReference>
<dbReference type="EMBL" id="JAADJT010000008">
    <property type="protein sequence ID" value="NGZ86208.1"/>
    <property type="molecule type" value="Genomic_DNA"/>
</dbReference>
<evidence type="ECO:0000313" key="5">
    <source>
        <dbReference type="EMBL" id="NGZ86208.1"/>
    </source>
</evidence>
<dbReference type="PROSITE" id="PS50949">
    <property type="entry name" value="HTH_GNTR"/>
    <property type="match status" value="1"/>
</dbReference>
<dbReference type="CDD" id="cd07377">
    <property type="entry name" value="WHTH_GntR"/>
    <property type="match status" value="1"/>
</dbReference>
<evidence type="ECO:0000259" key="4">
    <source>
        <dbReference type="PROSITE" id="PS50949"/>
    </source>
</evidence>
<dbReference type="SMART" id="SM00895">
    <property type="entry name" value="FCD"/>
    <property type="match status" value="1"/>
</dbReference>
<dbReference type="PRINTS" id="PR00035">
    <property type="entry name" value="HTHGNTR"/>
</dbReference>
<comment type="caution">
    <text evidence="5">The sequence shown here is derived from an EMBL/GenBank/DDBJ whole genome shotgun (WGS) entry which is preliminary data.</text>
</comment>
<evidence type="ECO:0000256" key="2">
    <source>
        <dbReference type="ARBA" id="ARBA00023125"/>
    </source>
</evidence>
<dbReference type="Proteomes" id="UP000666369">
    <property type="component" value="Unassembled WGS sequence"/>
</dbReference>
<evidence type="ECO:0000313" key="6">
    <source>
        <dbReference type="Proteomes" id="UP000666369"/>
    </source>
</evidence>
<dbReference type="Gene3D" id="1.20.120.530">
    <property type="entry name" value="GntR ligand-binding domain-like"/>
    <property type="match status" value="1"/>
</dbReference>
<dbReference type="InterPro" id="IPR036388">
    <property type="entry name" value="WH-like_DNA-bd_sf"/>
</dbReference>
<dbReference type="SUPFAM" id="SSF46785">
    <property type="entry name" value="Winged helix' DNA-binding domain"/>
    <property type="match status" value="1"/>
</dbReference>
<sequence length="233" mass="25053">MLSGLSKIQSTPDLVDQVYQSLLDAISAGTLPPGTRVTQEEIAEQMNVSRSPVLQALRLLKKDGLVQDAPGRGVLIAEMDAEWIGNLYQVRGALDALAARLAAERKAVIDPAIIKAGRVAARGKDVKAMIEADIAFHTAIYMASNNPLIFQTTQLHWVHLRRVMGAVLQSAQREAIWDEHERIVNAIAAGDAQLAASLSDAHSTVARENLVARLNEVLQTGATPPARSNSRAG</sequence>
<dbReference type="SUPFAM" id="SSF48008">
    <property type="entry name" value="GntR ligand-binding domain-like"/>
    <property type="match status" value="1"/>
</dbReference>
<dbReference type="PANTHER" id="PTHR43537:SF45">
    <property type="entry name" value="GNTR FAMILY REGULATORY PROTEIN"/>
    <property type="match status" value="1"/>
</dbReference>
<dbReference type="InterPro" id="IPR008920">
    <property type="entry name" value="TF_FadR/GntR_C"/>
</dbReference>
<dbReference type="InterPro" id="IPR036390">
    <property type="entry name" value="WH_DNA-bd_sf"/>
</dbReference>
<accession>A0ABX0FNM1</accession>
<dbReference type="InterPro" id="IPR011711">
    <property type="entry name" value="GntR_C"/>
</dbReference>
<protein>
    <submittedName>
        <fullName evidence="5">GntR family transcriptional regulator</fullName>
    </submittedName>
</protein>
<keyword evidence="1" id="KW-0805">Transcription regulation</keyword>
<reference evidence="6" key="1">
    <citation type="submission" date="2023-07" db="EMBL/GenBank/DDBJ databases">
        <title>Duganella aceri sp. nov., isolated from tree sap.</title>
        <authorList>
            <person name="Kim I.S."/>
        </authorList>
    </citation>
    <scope>NUCLEOTIDE SEQUENCE [LARGE SCALE GENOMIC DNA]</scope>
    <source>
        <strain evidence="6">SAP-35</strain>
    </source>
</reference>
<keyword evidence="6" id="KW-1185">Reference proteome</keyword>
<gene>
    <name evidence="5" type="ORF">GW587_18360</name>
</gene>